<organism evidence="2 3">
    <name type="scientific">Thalassoglobus polymorphus</name>
    <dbReference type="NCBI Taxonomy" id="2527994"/>
    <lineage>
        <taxon>Bacteria</taxon>
        <taxon>Pseudomonadati</taxon>
        <taxon>Planctomycetota</taxon>
        <taxon>Planctomycetia</taxon>
        <taxon>Planctomycetales</taxon>
        <taxon>Planctomycetaceae</taxon>
        <taxon>Thalassoglobus</taxon>
    </lineage>
</organism>
<protein>
    <recommendedName>
        <fullName evidence="4">Zinc-ribbon domain-containing protein</fullName>
    </recommendedName>
</protein>
<keyword evidence="1" id="KW-0472">Membrane</keyword>
<proteinExistence type="predicted"/>
<evidence type="ECO:0000313" key="2">
    <source>
        <dbReference type="EMBL" id="QDT35366.1"/>
    </source>
</evidence>
<evidence type="ECO:0000256" key="1">
    <source>
        <dbReference type="SAM" id="Phobius"/>
    </source>
</evidence>
<name>A0A517QUQ5_9PLAN</name>
<dbReference type="RefSeq" id="WP_145204812.1">
    <property type="nucleotide sequence ID" value="NZ_CP036267.1"/>
</dbReference>
<keyword evidence="1" id="KW-0812">Transmembrane</keyword>
<keyword evidence="1" id="KW-1133">Transmembrane helix</keyword>
<dbReference type="OrthoDB" id="9985624at2"/>
<gene>
    <name evidence="2" type="ORF">Mal48_46420</name>
</gene>
<keyword evidence="3" id="KW-1185">Reference proteome</keyword>
<dbReference type="EMBL" id="CP036267">
    <property type="protein sequence ID" value="QDT35366.1"/>
    <property type="molecule type" value="Genomic_DNA"/>
</dbReference>
<dbReference type="KEGG" id="tpol:Mal48_46420"/>
<evidence type="ECO:0000313" key="3">
    <source>
        <dbReference type="Proteomes" id="UP000315724"/>
    </source>
</evidence>
<accession>A0A517QUQ5</accession>
<sequence length="107" mass="11147">MRACQHCAAPIPTSAKKCSECGHDQQATVGGESALSFPELQSVIEDNSQRDQSIARFSLFSLVGGAVLISLISGISVGSFVLGASAFFVALLALFILFQVIGIDVSV</sequence>
<feature type="transmembrane region" description="Helical" evidence="1">
    <location>
        <begin position="81"/>
        <end position="103"/>
    </location>
</feature>
<dbReference type="Proteomes" id="UP000315724">
    <property type="component" value="Chromosome"/>
</dbReference>
<dbReference type="AlphaFoldDB" id="A0A517QUQ5"/>
<reference evidence="2 3" key="1">
    <citation type="submission" date="2019-02" db="EMBL/GenBank/DDBJ databases">
        <title>Deep-cultivation of Planctomycetes and their phenomic and genomic characterization uncovers novel biology.</title>
        <authorList>
            <person name="Wiegand S."/>
            <person name="Jogler M."/>
            <person name="Boedeker C."/>
            <person name="Pinto D."/>
            <person name="Vollmers J."/>
            <person name="Rivas-Marin E."/>
            <person name="Kohn T."/>
            <person name="Peeters S.H."/>
            <person name="Heuer A."/>
            <person name="Rast P."/>
            <person name="Oberbeckmann S."/>
            <person name="Bunk B."/>
            <person name="Jeske O."/>
            <person name="Meyerdierks A."/>
            <person name="Storesund J.E."/>
            <person name="Kallscheuer N."/>
            <person name="Luecker S."/>
            <person name="Lage O.M."/>
            <person name="Pohl T."/>
            <person name="Merkel B.J."/>
            <person name="Hornburger P."/>
            <person name="Mueller R.-W."/>
            <person name="Bruemmer F."/>
            <person name="Labrenz M."/>
            <person name="Spormann A.M."/>
            <person name="Op den Camp H."/>
            <person name="Overmann J."/>
            <person name="Amann R."/>
            <person name="Jetten M.S.M."/>
            <person name="Mascher T."/>
            <person name="Medema M.H."/>
            <person name="Devos D.P."/>
            <person name="Kaster A.-K."/>
            <person name="Ovreas L."/>
            <person name="Rohde M."/>
            <person name="Galperin M.Y."/>
            <person name="Jogler C."/>
        </authorList>
    </citation>
    <scope>NUCLEOTIDE SEQUENCE [LARGE SCALE GENOMIC DNA]</scope>
    <source>
        <strain evidence="2 3">Mal48</strain>
    </source>
</reference>
<feature type="transmembrane region" description="Helical" evidence="1">
    <location>
        <begin position="57"/>
        <end position="75"/>
    </location>
</feature>
<evidence type="ECO:0008006" key="4">
    <source>
        <dbReference type="Google" id="ProtNLM"/>
    </source>
</evidence>